<evidence type="ECO:0000256" key="1">
    <source>
        <dbReference type="SAM" id="MobiDB-lite"/>
    </source>
</evidence>
<dbReference type="RefSeq" id="WP_235955653.1">
    <property type="nucleotide sequence ID" value="NZ_JAAVTK010000022.1"/>
</dbReference>
<proteinExistence type="predicted"/>
<protein>
    <submittedName>
        <fullName evidence="2">Uncharacterized protein</fullName>
    </submittedName>
</protein>
<gene>
    <name evidence="2" type="ORF">HBN54_004374</name>
</gene>
<name>A0ABX1HNB6_9BACT</name>
<feature type="compositionally biased region" description="Low complexity" evidence="1">
    <location>
        <begin position="49"/>
        <end position="69"/>
    </location>
</feature>
<keyword evidence="3" id="KW-1185">Reference proteome</keyword>
<feature type="region of interest" description="Disordered" evidence="1">
    <location>
        <begin position="1"/>
        <end position="91"/>
    </location>
</feature>
<feature type="compositionally biased region" description="Pro residues" evidence="1">
    <location>
        <begin position="19"/>
        <end position="32"/>
    </location>
</feature>
<comment type="caution">
    <text evidence="2">The sequence shown here is derived from an EMBL/GenBank/DDBJ whole genome shotgun (WGS) entry which is preliminary data.</text>
</comment>
<evidence type="ECO:0000313" key="3">
    <source>
        <dbReference type="Proteomes" id="UP000717634"/>
    </source>
</evidence>
<dbReference type="Proteomes" id="UP000717634">
    <property type="component" value="Unassembled WGS sequence"/>
</dbReference>
<organism evidence="2 3">
    <name type="scientific">Hymenobacter artigasi</name>
    <dbReference type="NCBI Taxonomy" id="2719616"/>
    <lineage>
        <taxon>Bacteria</taxon>
        <taxon>Pseudomonadati</taxon>
        <taxon>Bacteroidota</taxon>
        <taxon>Cytophagia</taxon>
        <taxon>Cytophagales</taxon>
        <taxon>Hymenobacteraceae</taxon>
        <taxon>Hymenobacter</taxon>
    </lineage>
</organism>
<reference evidence="2 3" key="1">
    <citation type="submission" date="2020-03" db="EMBL/GenBank/DDBJ databases">
        <title>Genomic Encyclopedia of Type Strains, Phase IV (KMG-V): Genome sequencing to study the core and pangenomes of soil and plant-associated prokaryotes.</title>
        <authorList>
            <person name="Whitman W."/>
        </authorList>
    </citation>
    <scope>NUCLEOTIDE SEQUENCE [LARGE SCALE GENOMIC DNA]</scope>
    <source>
        <strain evidence="2 3">1B</strain>
    </source>
</reference>
<sequence length="313" mass="34700">MAKKNTPKPVAPKLFSPADVPPVPTELPPPVPPRKRTARPTQPARTKPAKATSVKVTAAKANPAADALAHSGATATDNRPTAEAGSPTEAPADRLNQIFEGLKQKSTAKQAIYRNTLAAFDCLRLVSQELVVELSRKLTPLDSSVVIEYRSINDMEFHIRFSGDLLVFVLHSNIVTFPDDYGPMPSKYVESDFRRRFFGHIMAYNFMADSIKYQRLNDPGYLVGRLLVNIENHYFLEGVQQLELPDNDMIDNIITPDMMKLFVESAMIAAVNNDLIAPPLPEIQKISVKQKLENQQVSRGSKVGFSFSAQQII</sequence>
<accession>A0ABX1HNB6</accession>
<dbReference type="EMBL" id="JAAVTK010000022">
    <property type="protein sequence ID" value="NKI91752.1"/>
    <property type="molecule type" value="Genomic_DNA"/>
</dbReference>
<evidence type="ECO:0000313" key="2">
    <source>
        <dbReference type="EMBL" id="NKI91752.1"/>
    </source>
</evidence>